<dbReference type="PROSITE" id="PS50937">
    <property type="entry name" value="HTH_MERR_2"/>
    <property type="match status" value="1"/>
</dbReference>
<dbReference type="EMBL" id="VLNT01000003">
    <property type="protein sequence ID" value="TSD65084.1"/>
    <property type="molecule type" value="Genomic_DNA"/>
</dbReference>
<dbReference type="Gene3D" id="1.10.1660.10">
    <property type="match status" value="1"/>
</dbReference>
<dbReference type="InterPro" id="IPR009061">
    <property type="entry name" value="DNA-bd_dom_put_sf"/>
</dbReference>
<sequence length="244" mass="27310">MVPGRVGVSEALGERPARLGIGKVLDELRPDFPELTLSKLRYLETEGLVEPERTAAGYRKYSYDDVERLRFVLRMQKEKFWPLSHIRQVLDEIDRGAMPEIDDPALFVPEVAVGEDGLPTVETFAEGRGSTRLTRDELLEAAGIDDAMLSEIEGFQLIRRRPHQRFYSRDDLQIAALVGKMAGLGIEPRHLRGFRAAADRESALLDQAIPRGSRSNPQSATQLIELAATMVRLHAVLVRGELRG</sequence>
<gene>
    <name evidence="3" type="ORF">FNM00_05070</name>
</gene>
<dbReference type="CDD" id="cd00592">
    <property type="entry name" value="HTH_MerR-like"/>
    <property type="match status" value="1"/>
</dbReference>
<comment type="caution">
    <text evidence="3">The sequence shown here is derived from an EMBL/GenBank/DDBJ whole genome shotgun (WGS) entry which is preliminary data.</text>
</comment>
<reference evidence="3 4" key="1">
    <citation type="submission" date="2019-07" db="EMBL/GenBank/DDBJ databases">
        <authorList>
            <person name="Zhao L.H."/>
        </authorList>
    </citation>
    <scope>NUCLEOTIDE SEQUENCE [LARGE SCALE GENOMIC DNA]</scope>
    <source>
        <strain evidence="3 4">Co35</strain>
    </source>
</reference>
<dbReference type="PANTHER" id="PTHR30204:SF89">
    <property type="entry name" value="HTH MERR-TYPE DOMAIN-CONTAINING PROTEIN"/>
    <property type="match status" value="1"/>
</dbReference>
<dbReference type="OrthoDB" id="3191171at2"/>
<dbReference type="GO" id="GO:0003700">
    <property type="term" value="F:DNA-binding transcription factor activity"/>
    <property type="evidence" value="ECO:0007669"/>
    <property type="project" value="InterPro"/>
</dbReference>
<evidence type="ECO:0000313" key="3">
    <source>
        <dbReference type="EMBL" id="TSD65084.1"/>
    </source>
</evidence>
<keyword evidence="4" id="KW-1185">Reference proteome</keyword>
<dbReference type="AlphaFoldDB" id="A0A554SFF7"/>
<evidence type="ECO:0000259" key="2">
    <source>
        <dbReference type="PROSITE" id="PS50937"/>
    </source>
</evidence>
<protein>
    <submittedName>
        <fullName evidence="3">MerR family transcriptional regulator</fullName>
    </submittedName>
</protein>
<evidence type="ECO:0000313" key="4">
    <source>
        <dbReference type="Proteomes" id="UP000316988"/>
    </source>
</evidence>
<dbReference type="Proteomes" id="UP000316988">
    <property type="component" value="Unassembled WGS sequence"/>
</dbReference>
<keyword evidence="1" id="KW-0238">DNA-binding</keyword>
<dbReference type="Pfam" id="PF13411">
    <property type="entry name" value="MerR_1"/>
    <property type="match status" value="1"/>
</dbReference>
<dbReference type="SUPFAM" id="SSF46955">
    <property type="entry name" value="Putative DNA-binding domain"/>
    <property type="match status" value="1"/>
</dbReference>
<accession>A0A554SFF7</accession>
<proteinExistence type="predicted"/>
<feature type="domain" description="HTH merR-type" evidence="2">
    <location>
        <begin position="40"/>
        <end position="92"/>
    </location>
</feature>
<dbReference type="InterPro" id="IPR000551">
    <property type="entry name" value="MerR-type_HTH_dom"/>
</dbReference>
<dbReference type="GO" id="GO:0003677">
    <property type="term" value="F:DNA binding"/>
    <property type="evidence" value="ECO:0007669"/>
    <property type="project" value="UniProtKB-KW"/>
</dbReference>
<organism evidence="3 4">
    <name type="scientific">Aeromicrobium piscarium</name>
    <dbReference type="NCBI Taxonomy" id="2590901"/>
    <lineage>
        <taxon>Bacteria</taxon>
        <taxon>Bacillati</taxon>
        <taxon>Actinomycetota</taxon>
        <taxon>Actinomycetes</taxon>
        <taxon>Propionibacteriales</taxon>
        <taxon>Nocardioidaceae</taxon>
        <taxon>Aeromicrobium</taxon>
    </lineage>
</organism>
<evidence type="ECO:0000256" key="1">
    <source>
        <dbReference type="ARBA" id="ARBA00023125"/>
    </source>
</evidence>
<dbReference type="PANTHER" id="PTHR30204">
    <property type="entry name" value="REDOX-CYCLING DRUG-SENSING TRANSCRIPTIONAL ACTIVATOR SOXR"/>
    <property type="match status" value="1"/>
</dbReference>
<dbReference type="InterPro" id="IPR047057">
    <property type="entry name" value="MerR_fam"/>
</dbReference>
<dbReference type="SMART" id="SM00422">
    <property type="entry name" value="HTH_MERR"/>
    <property type="match status" value="1"/>
</dbReference>
<name>A0A554SFF7_9ACTN</name>